<sequence>MKKFQRVRTTKTHELFTVPRLTSRKSNHARWIHTHTPPIP</sequence>
<evidence type="ECO:0000313" key="2">
    <source>
        <dbReference type="Proteomes" id="UP000075920"/>
    </source>
</evidence>
<dbReference type="VEuPathDB" id="VectorBase:AMIN009881"/>
<reference evidence="1" key="2">
    <citation type="submission" date="2020-05" db="UniProtKB">
        <authorList>
            <consortium name="EnsemblMetazoa"/>
        </authorList>
    </citation>
    <scope>IDENTIFICATION</scope>
    <source>
        <strain evidence="1">MINIMUS1</strain>
    </source>
</reference>
<name>A0A182WHM7_9DIPT</name>
<organism evidence="1 2">
    <name type="scientific">Anopheles minimus</name>
    <dbReference type="NCBI Taxonomy" id="112268"/>
    <lineage>
        <taxon>Eukaryota</taxon>
        <taxon>Metazoa</taxon>
        <taxon>Ecdysozoa</taxon>
        <taxon>Arthropoda</taxon>
        <taxon>Hexapoda</taxon>
        <taxon>Insecta</taxon>
        <taxon>Pterygota</taxon>
        <taxon>Neoptera</taxon>
        <taxon>Endopterygota</taxon>
        <taxon>Diptera</taxon>
        <taxon>Nematocera</taxon>
        <taxon>Culicoidea</taxon>
        <taxon>Culicidae</taxon>
        <taxon>Anophelinae</taxon>
        <taxon>Anopheles</taxon>
    </lineage>
</organism>
<protein>
    <submittedName>
        <fullName evidence="1">Uncharacterized protein</fullName>
    </submittedName>
</protein>
<proteinExistence type="predicted"/>
<keyword evidence="2" id="KW-1185">Reference proteome</keyword>
<evidence type="ECO:0000313" key="1">
    <source>
        <dbReference type="EnsemblMetazoa" id="AMIN009881-PA"/>
    </source>
</evidence>
<reference evidence="2" key="1">
    <citation type="submission" date="2013-03" db="EMBL/GenBank/DDBJ databases">
        <title>The Genome Sequence of Anopheles minimus MINIMUS1.</title>
        <authorList>
            <consortium name="The Broad Institute Genomics Platform"/>
            <person name="Neafsey D.E."/>
            <person name="Walton C."/>
            <person name="Walker B."/>
            <person name="Young S.K."/>
            <person name="Zeng Q."/>
            <person name="Gargeya S."/>
            <person name="Fitzgerald M."/>
            <person name="Haas B."/>
            <person name="Abouelleil A."/>
            <person name="Allen A.W."/>
            <person name="Alvarado L."/>
            <person name="Arachchi H.M."/>
            <person name="Berlin A.M."/>
            <person name="Chapman S.B."/>
            <person name="Gainer-Dewar J."/>
            <person name="Goldberg J."/>
            <person name="Griggs A."/>
            <person name="Gujja S."/>
            <person name="Hansen M."/>
            <person name="Howarth C."/>
            <person name="Imamovic A."/>
            <person name="Ireland A."/>
            <person name="Larimer J."/>
            <person name="McCowan C."/>
            <person name="Murphy C."/>
            <person name="Pearson M."/>
            <person name="Poon T.W."/>
            <person name="Priest M."/>
            <person name="Roberts A."/>
            <person name="Saif S."/>
            <person name="Shea T."/>
            <person name="Sisk P."/>
            <person name="Sykes S."/>
            <person name="Wortman J."/>
            <person name="Nusbaum C."/>
            <person name="Birren B."/>
        </authorList>
    </citation>
    <scope>NUCLEOTIDE SEQUENCE [LARGE SCALE GENOMIC DNA]</scope>
    <source>
        <strain evidence="2">MINIMUS1</strain>
    </source>
</reference>
<accession>A0A182WHM7</accession>
<dbReference type="EnsemblMetazoa" id="AMIN009881-RA">
    <property type="protein sequence ID" value="AMIN009881-PA"/>
    <property type="gene ID" value="AMIN009881"/>
</dbReference>
<dbReference type="Proteomes" id="UP000075920">
    <property type="component" value="Unassembled WGS sequence"/>
</dbReference>
<dbReference type="AlphaFoldDB" id="A0A182WHM7"/>